<dbReference type="GO" id="GO:0004197">
    <property type="term" value="F:cysteine-type endopeptidase activity"/>
    <property type="evidence" value="ECO:0007669"/>
    <property type="project" value="InterPro"/>
</dbReference>
<dbReference type="EMBL" id="CAJPEX010000472">
    <property type="protein sequence ID" value="CAG0915895.1"/>
    <property type="molecule type" value="Genomic_DNA"/>
</dbReference>
<proteinExistence type="inferred from homology"/>
<organism evidence="9">
    <name type="scientific">Notodromas monacha</name>
    <dbReference type="NCBI Taxonomy" id="399045"/>
    <lineage>
        <taxon>Eukaryota</taxon>
        <taxon>Metazoa</taxon>
        <taxon>Ecdysozoa</taxon>
        <taxon>Arthropoda</taxon>
        <taxon>Crustacea</taxon>
        <taxon>Oligostraca</taxon>
        <taxon>Ostracoda</taxon>
        <taxon>Podocopa</taxon>
        <taxon>Podocopida</taxon>
        <taxon>Cypridocopina</taxon>
        <taxon>Cypridoidea</taxon>
        <taxon>Cyprididae</taxon>
        <taxon>Notodromas</taxon>
    </lineage>
</organism>
<evidence type="ECO:0000256" key="5">
    <source>
        <dbReference type="RuleBase" id="RU003971"/>
    </source>
</evidence>
<dbReference type="InterPro" id="IPR011600">
    <property type="entry name" value="Pept_C14_caspase"/>
</dbReference>
<evidence type="ECO:0000259" key="8">
    <source>
        <dbReference type="PROSITE" id="PS50208"/>
    </source>
</evidence>
<dbReference type="PROSITE" id="PS50208">
    <property type="entry name" value="CASPASE_P20"/>
    <property type="match status" value="2"/>
</dbReference>
<feature type="domain" description="Caspase family p20" evidence="8">
    <location>
        <begin position="397"/>
        <end position="528"/>
    </location>
</feature>
<protein>
    <submittedName>
        <fullName evidence="9">Uncharacterized protein</fullName>
    </submittedName>
</protein>
<keyword evidence="2" id="KW-0645">Protease</keyword>
<comment type="similarity">
    <text evidence="1 5">Belongs to the peptidase C14A family.</text>
</comment>
<dbReference type="SUPFAM" id="SSF52129">
    <property type="entry name" value="Caspase-like"/>
    <property type="match status" value="2"/>
</dbReference>
<evidence type="ECO:0000256" key="4">
    <source>
        <dbReference type="ARBA" id="ARBA00022801"/>
    </source>
</evidence>
<keyword evidence="3" id="KW-0053">Apoptosis</keyword>
<accession>A0A7R9BIL3</accession>
<dbReference type="GO" id="GO:0006508">
    <property type="term" value="P:proteolysis"/>
    <property type="evidence" value="ECO:0007669"/>
    <property type="project" value="UniProtKB-KW"/>
</dbReference>
<dbReference type="OrthoDB" id="6044770at2759"/>
<dbReference type="AlphaFoldDB" id="A0A7R9BIL3"/>
<dbReference type="Pfam" id="PF00656">
    <property type="entry name" value="Peptidase_C14"/>
    <property type="match status" value="2"/>
</dbReference>
<keyword evidence="4" id="KW-0378">Hydrolase</keyword>
<keyword evidence="10" id="KW-1185">Reference proteome</keyword>
<dbReference type="PROSITE" id="PS50207">
    <property type="entry name" value="CASPASE_P10"/>
    <property type="match status" value="2"/>
</dbReference>
<evidence type="ECO:0000313" key="9">
    <source>
        <dbReference type="EMBL" id="CAD7275743.1"/>
    </source>
</evidence>
<name>A0A7R9BIL3_9CRUS</name>
<evidence type="ECO:0000313" key="10">
    <source>
        <dbReference type="Proteomes" id="UP000678499"/>
    </source>
</evidence>
<evidence type="ECO:0000256" key="2">
    <source>
        <dbReference type="ARBA" id="ARBA00022670"/>
    </source>
</evidence>
<gene>
    <name evidence="9" type="ORF">NMOB1V02_LOCUS3532</name>
</gene>
<dbReference type="EMBL" id="OA882509">
    <property type="protein sequence ID" value="CAD7275743.1"/>
    <property type="molecule type" value="Genomic_DNA"/>
</dbReference>
<dbReference type="PANTHER" id="PTHR47901:SF8">
    <property type="entry name" value="CASPASE-3"/>
    <property type="match status" value="1"/>
</dbReference>
<dbReference type="SMART" id="SM00115">
    <property type="entry name" value="CASc"/>
    <property type="match status" value="2"/>
</dbReference>
<feature type="compositionally biased region" description="Basic and acidic residues" evidence="6">
    <location>
        <begin position="344"/>
        <end position="359"/>
    </location>
</feature>
<dbReference type="Gene3D" id="3.40.50.1460">
    <property type="match status" value="2"/>
</dbReference>
<dbReference type="InterPro" id="IPR002138">
    <property type="entry name" value="Pept_C14_p10"/>
</dbReference>
<evidence type="ECO:0000256" key="6">
    <source>
        <dbReference type="SAM" id="MobiDB-lite"/>
    </source>
</evidence>
<evidence type="ECO:0000256" key="3">
    <source>
        <dbReference type="ARBA" id="ARBA00022703"/>
    </source>
</evidence>
<dbReference type="PANTHER" id="PTHR47901">
    <property type="entry name" value="CASPASE RECRUITMENT DOMAIN-CONTAINING PROTEIN 18"/>
    <property type="match status" value="1"/>
</dbReference>
<dbReference type="InterPro" id="IPR002398">
    <property type="entry name" value="Pept_C14"/>
</dbReference>
<evidence type="ECO:0000256" key="1">
    <source>
        <dbReference type="ARBA" id="ARBA00010134"/>
    </source>
</evidence>
<dbReference type="PRINTS" id="PR00376">
    <property type="entry name" value="IL1BCENZYME"/>
</dbReference>
<dbReference type="CDD" id="cd00032">
    <property type="entry name" value="CASc"/>
    <property type="match status" value="1"/>
</dbReference>
<feature type="region of interest" description="Disordered" evidence="6">
    <location>
        <begin position="329"/>
        <end position="368"/>
    </location>
</feature>
<feature type="domain" description="Caspase family p10" evidence="7">
    <location>
        <begin position="559"/>
        <end position="616"/>
    </location>
</feature>
<dbReference type="Proteomes" id="UP000678499">
    <property type="component" value="Unassembled WGS sequence"/>
</dbReference>
<evidence type="ECO:0000259" key="7">
    <source>
        <dbReference type="PROSITE" id="PS50207"/>
    </source>
</evidence>
<feature type="domain" description="Caspase family p20" evidence="8">
    <location>
        <begin position="89"/>
        <end position="219"/>
    </location>
</feature>
<dbReference type="InterPro" id="IPR015917">
    <property type="entry name" value="Pept_C14A"/>
</dbReference>
<dbReference type="InterPro" id="IPR001309">
    <property type="entry name" value="Pept_C14_p20"/>
</dbReference>
<sequence length="645" mass="73246">MLSIPKTERNQSSVSQFVQLCDQVRDDSGASMRIVHLVHETDAKGFNPKSVPDKEIIVPKVQHPERKVKPADLYNNGITEDVYQMMSKPRGYALIMNNEVFDYELELKTRTGSEVDVMSLKDVLEQCDFKVEIHRNKHSGDMKRILKNFASKAEHAHVDATMVVIMSHGNSEKGRDFVYSCDHREIDREWILTQFNNANAPALQNKPKVFLFQCCRGDEPDVGVVPKEMAFAGRIETDGKSDDVPQMRKMPTFSHMLIANATVPGYASFRSPKEGTWFIQTLCQEIADHACDRHFVKMLKKLLNPRSFLVINELRSDPAIFVDSRRDYSCDQRRPSSAGMSRNFESRDDNRNTARLSRDRNRHASSPSRRATEWIPLIRAKIYNNGEPDAYEMMSNPRGLVLIINNKNFTVSPDSPSSRVGSEFDAESIKQLFQELYFTVEHYSDLEYDKMKSTIRDFVAREEHKTANACFVFIMSHGAGARGEDSFYTSDSKVLPISWIEDQFNNENAPNLHGKPKILVLHCCRGGAHDYGVRTAHHQLRDISPNLQHDGSALRNTLPASRLPAVTDMLVAYSTIPGKVSHRDTDYGTWYIQTLCRTIRKHAHELKLRDILDRIEFMSGAQCNISGDSSGFINVGCPKVFCAVA</sequence>
<feature type="domain" description="Caspase family p10" evidence="7">
    <location>
        <begin position="246"/>
        <end position="302"/>
    </location>
</feature>
<reference evidence="9" key="1">
    <citation type="submission" date="2020-11" db="EMBL/GenBank/DDBJ databases">
        <authorList>
            <person name="Tran Van P."/>
        </authorList>
    </citation>
    <scope>NUCLEOTIDE SEQUENCE</scope>
</reference>
<dbReference type="GO" id="GO:0006915">
    <property type="term" value="P:apoptotic process"/>
    <property type="evidence" value="ECO:0007669"/>
    <property type="project" value="UniProtKB-KW"/>
</dbReference>
<dbReference type="InterPro" id="IPR029030">
    <property type="entry name" value="Caspase-like_dom_sf"/>
</dbReference>